<accession>A0A3E0WH55</accession>
<dbReference type="RefSeq" id="WP_116300413.1">
    <property type="nucleotide sequence ID" value="NZ_NFZV01000001.1"/>
</dbReference>
<name>A0A3E0WH55_9GAMM</name>
<keyword evidence="1" id="KW-1133">Transmembrane helix</keyword>
<evidence type="ECO:0000313" key="2">
    <source>
        <dbReference type="EMBL" id="RFA30854.1"/>
    </source>
</evidence>
<keyword evidence="1" id="KW-0812">Transmembrane</keyword>
<evidence type="ECO:0008006" key="4">
    <source>
        <dbReference type="Google" id="ProtNLM"/>
    </source>
</evidence>
<comment type="caution">
    <text evidence="2">The sequence shown here is derived from an EMBL/GenBank/DDBJ whole genome shotgun (WGS) entry which is preliminary data.</text>
</comment>
<dbReference type="Proteomes" id="UP000256763">
    <property type="component" value="Unassembled WGS sequence"/>
</dbReference>
<keyword evidence="1" id="KW-0472">Membrane</keyword>
<feature type="transmembrane region" description="Helical" evidence="1">
    <location>
        <begin position="116"/>
        <end position="138"/>
    </location>
</feature>
<feature type="transmembrane region" description="Helical" evidence="1">
    <location>
        <begin position="93"/>
        <end position="110"/>
    </location>
</feature>
<proteinExistence type="predicted"/>
<evidence type="ECO:0000313" key="3">
    <source>
        <dbReference type="Proteomes" id="UP000256763"/>
    </source>
</evidence>
<keyword evidence="3" id="KW-1185">Reference proteome</keyword>
<protein>
    <recommendedName>
        <fullName evidence="4">Transmembrane protein</fullName>
    </recommendedName>
</protein>
<gene>
    <name evidence="2" type="ORF">CAL65_22645</name>
</gene>
<sequence>MSMSFKERLESWRRKLDPLIQLRFPDWEVLRAPTPGLRPMPGKSRAANSRELTGRTSVDWQNGMFDCDGRYLLWSTTPLFLTNKASFILVGRMIWWVFLVFAGIILSASSGADWDWALGAAFVGVGLFGISLFIRFCLSPGVEKVAIFDRETGLVYLPLRYRCGPMVCRFEDIKAYYFATPTLALHYSGGIDLMPEVLPPGAPRRGFLLGMQSHSVGYGTGTPDSWWSVVHRFMTSPEAEPWHAHPEWALRVEAYRRLGLTIPELYPEGLTPPFVWGCAFGYGGWPEHVEEHFARQGRALPSDWPLAYIGSEGEEVRQLNGSLMVKKAS</sequence>
<organism evidence="2 3">
    <name type="scientific">Alkalilimnicola ehrlichii</name>
    <dbReference type="NCBI Taxonomy" id="351052"/>
    <lineage>
        <taxon>Bacteria</taxon>
        <taxon>Pseudomonadati</taxon>
        <taxon>Pseudomonadota</taxon>
        <taxon>Gammaproteobacteria</taxon>
        <taxon>Chromatiales</taxon>
        <taxon>Ectothiorhodospiraceae</taxon>
        <taxon>Alkalilimnicola</taxon>
    </lineage>
</organism>
<dbReference type="AlphaFoldDB" id="A0A3E0WH55"/>
<reference evidence="3" key="1">
    <citation type="submission" date="2017-05" db="EMBL/GenBank/DDBJ databases">
        <authorList>
            <person name="Sharma S."/>
            <person name="Sidhu C."/>
            <person name="Pinnaka A.K."/>
        </authorList>
    </citation>
    <scope>NUCLEOTIDE SEQUENCE [LARGE SCALE GENOMIC DNA]</scope>
    <source>
        <strain evidence="3">AK93</strain>
    </source>
</reference>
<evidence type="ECO:0000256" key="1">
    <source>
        <dbReference type="SAM" id="Phobius"/>
    </source>
</evidence>
<dbReference type="EMBL" id="NFZW01000065">
    <property type="protein sequence ID" value="RFA30854.1"/>
    <property type="molecule type" value="Genomic_DNA"/>
</dbReference>